<protein>
    <submittedName>
        <fullName evidence="1">Uncharacterized protein</fullName>
    </submittedName>
</protein>
<dbReference type="EMBL" id="FP929056">
    <property type="protein sequence ID" value="CBL28909.1"/>
    <property type="molecule type" value="Genomic_DNA"/>
</dbReference>
<reference evidence="2" key="1">
    <citation type="submission" date="2010-03" db="EMBL/GenBank/DDBJ databases">
        <title>The genome sequence of Synergistetes sp. SGP1.</title>
        <authorList>
            <consortium name="metaHIT consortium -- http://www.metahit.eu/"/>
            <person name="Pajon A."/>
            <person name="Turner K."/>
            <person name="Parkhill J."/>
            <person name="Wade W."/>
            <person name="Vartoukian S."/>
        </authorList>
    </citation>
    <scope>NUCLEOTIDE SEQUENCE [LARGE SCALE GENOMIC DNA]</scope>
    <source>
        <strain evidence="2">SGP1</strain>
    </source>
</reference>
<dbReference type="Proteomes" id="UP000008957">
    <property type="component" value="Chromosome"/>
</dbReference>
<reference evidence="1 2" key="2">
    <citation type="submission" date="2010-03" db="EMBL/GenBank/DDBJ databases">
        <authorList>
            <person name="Pajon A."/>
        </authorList>
    </citation>
    <scope>NUCLEOTIDE SEQUENCE [LARGE SCALE GENOMIC DNA]</scope>
    <source>
        <strain evidence="1 2">SGP1</strain>
    </source>
</reference>
<evidence type="ECO:0000313" key="2">
    <source>
        <dbReference type="Proteomes" id="UP000008957"/>
    </source>
</evidence>
<dbReference type="KEGG" id="sbr:SY1_21970"/>
<keyword evidence="2" id="KW-1185">Reference proteome</keyword>
<organism evidence="1 2">
    <name type="scientific">Fretibacterium fastidiosum</name>
    <dbReference type="NCBI Taxonomy" id="651822"/>
    <lineage>
        <taxon>Bacteria</taxon>
        <taxon>Thermotogati</taxon>
        <taxon>Synergistota</taxon>
        <taxon>Synergistia</taxon>
        <taxon>Synergistales</taxon>
        <taxon>Aminobacteriaceae</taxon>
        <taxon>Fretibacterium</taxon>
    </lineage>
</organism>
<proteinExistence type="predicted"/>
<gene>
    <name evidence="1" type="ORF">SY1_21970</name>
</gene>
<dbReference type="AlphaFoldDB" id="A0AB94IYY8"/>
<evidence type="ECO:0000313" key="1">
    <source>
        <dbReference type="EMBL" id="CBL28909.1"/>
    </source>
</evidence>
<sequence>MCPHPSRSVLRAALRTGMGLALCAALCLSLCRPLWASGNVERALALLEKFTPGMTYEQTSALLDAAAEANAVGGDKKLLRRAWLHGEFGVEIYFLEERAYRIDVLSHFAREQDVSKALDEVLRLGQGRYGSAPRFDLNLGEYYWIAGAYRLSFCKAGPREVRLSRRAAR</sequence>
<accession>A0AB94IYY8</accession>
<name>A0AB94IYY8_9BACT</name>